<dbReference type="GO" id="GO:0016787">
    <property type="term" value="F:hydrolase activity"/>
    <property type="evidence" value="ECO:0007669"/>
    <property type="project" value="UniProtKB-KW"/>
</dbReference>
<gene>
    <name evidence="4" type="ORF">OHK93_008360</name>
</gene>
<dbReference type="Proteomes" id="UP001161017">
    <property type="component" value="Unassembled WGS sequence"/>
</dbReference>
<evidence type="ECO:0000256" key="1">
    <source>
        <dbReference type="ARBA" id="ARBA00006336"/>
    </source>
</evidence>
<accession>A0AA43QNG1</accession>
<dbReference type="InterPro" id="IPR000868">
    <property type="entry name" value="Isochorismatase-like_dom"/>
</dbReference>
<dbReference type="Pfam" id="PF00857">
    <property type="entry name" value="Isochorismatase"/>
    <property type="match status" value="1"/>
</dbReference>
<evidence type="ECO:0000256" key="2">
    <source>
        <dbReference type="ARBA" id="ARBA00022801"/>
    </source>
</evidence>
<organism evidence="4 5">
    <name type="scientific">Ramalina farinacea</name>
    <dbReference type="NCBI Taxonomy" id="258253"/>
    <lineage>
        <taxon>Eukaryota</taxon>
        <taxon>Fungi</taxon>
        <taxon>Dikarya</taxon>
        <taxon>Ascomycota</taxon>
        <taxon>Pezizomycotina</taxon>
        <taxon>Lecanoromycetes</taxon>
        <taxon>OSLEUM clade</taxon>
        <taxon>Lecanoromycetidae</taxon>
        <taxon>Lecanorales</taxon>
        <taxon>Lecanorineae</taxon>
        <taxon>Ramalinaceae</taxon>
        <taxon>Ramalina</taxon>
    </lineage>
</organism>
<reference evidence="4" key="1">
    <citation type="journal article" date="2023" name="Genome Biol. Evol.">
        <title>First Whole Genome Sequence and Flow Cytometry Genome Size Data for the Lichen-Forming Fungus Ramalina farinacea (Ascomycota).</title>
        <authorList>
            <person name="Llewellyn T."/>
            <person name="Mian S."/>
            <person name="Hill R."/>
            <person name="Leitch I.J."/>
            <person name="Gaya E."/>
        </authorList>
    </citation>
    <scope>NUCLEOTIDE SEQUENCE</scope>
    <source>
        <strain evidence="4">LIQ254RAFAR</strain>
    </source>
</reference>
<proteinExistence type="inferred from homology"/>
<evidence type="ECO:0000313" key="4">
    <source>
        <dbReference type="EMBL" id="MDI1489082.1"/>
    </source>
</evidence>
<comment type="caution">
    <text evidence="4">The sequence shown here is derived from an EMBL/GenBank/DDBJ whole genome shotgun (WGS) entry which is preliminary data.</text>
</comment>
<evidence type="ECO:0000259" key="3">
    <source>
        <dbReference type="Pfam" id="PF00857"/>
    </source>
</evidence>
<dbReference type="InterPro" id="IPR050272">
    <property type="entry name" value="Isochorismatase-like_hydrls"/>
</dbReference>
<dbReference type="PANTHER" id="PTHR43540:SF9">
    <property type="entry name" value="FAMILY HYDROLASE, PUTATIVE (AFU_ORTHOLOGUE AFUA_2G08700)-RELATED"/>
    <property type="match status" value="1"/>
</dbReference>
<keyword evidence="2" id="KW-0378">Hydrolase</keyword>
<keyword evidence="5" id="KW-1185">Reference proteome</keyword>
<dbReference type="SUPFAM" id="SSF52499">
    <property type="entry name" value="Isochorismatase-like hydrolases"/>
    <property type="match status" value="1"/>
</dbReference>
<dbReference type="Gene3D" id="3.40.50.850">
    <property type="entry name" value="Isochorismatase-like"/>
    <property type="match status" value="1"/>
</dbReference>
<name>A0AA43QNG1_9LECA</name>
<dbReference type="AlphaFoldDB" id="A0AA43QNG1"/>
<dbReference type="EMBL" id="JAPUFD010000008">
    <property type="protein sequence ID" value="MDI1489082.1"/>
    <property type="molecule type" value="Genomic_DNA"/>
</dbReference>
<protein>
    <recommendedName>
        <fullName evidence="3">Isochorismatase-like domain-containing protein</fullName>
    </recommendedName>
</protein>
<dbReference type="CDD" id="cd00431">
    <property type="entry name" value="cysteine_hydrolases"/>
    <property type="match status" value="1"/>
</dbReference>
<dbReference type="PANTHER" id="PTHR43540">
    <property type="entry name" value="PEROXYUREIDOACRYLATE/UREIDOACRYLATE AMIDOHYDROLASE-RELATED"/>
    <property type="match status" value="1"/>
</dbReference>
<comment type="similarity">
    <text evidence="1">Belongs to the isochorismatase family.</text>
</comment>
<sequence length="314" mass="34307">MTSAHQELQNASSPSKPVVLGRPPRNFWLYDPTTKAYDLTHPPTPASTPVQPRLSVATATGSSITIDPAKTALVVIDMQNFFLSPALGKNPSSKGAEAEKVLLDLALPAARDAGIQIVWLNWGLSEEDLDAMPPTAFRGFGMSEVGKEGEPGPFGGGEVAKDCGLGEDMGKAIVEGGREIHVGRKLMKGQWNTQMTPRLMEEYKSSLKTKQPDKWLDKDRLSGLWQKDTMAMKWLREQGMRTLLFAGVNTDQCVLSTLQDASHHGFDCVLLRDACGTTSPDSAREAAEWNCRKVWGFQTSCQEFVKGVDNVGKK</sequence>
<evidence type="ECO:0000313" key="5">
    <source>
        <dbReference type="Proteomes" id="UP001161017"/>
    </source>
</evidence>
<dbReference type="InterPro" id="IPR036380">
    <property type="entry name" value="Isochorismatase-like_sf"/>
</dbReference>
<feature type="domain" description="Isochorismatase-like" evidence="3">
    <location>
        <begin position="202"/>
        <end position="291"/>
    </location>
</feature>